<evidence type="ECO:0000256" key="1">
    <source>
        <dbReference type="ARBA" id="ARBA00022801"/>
    </source>
</evidence>
<dbReference type="AlphaFoldDB" id="A0A327VVX4"/>
<dbReference type="GO" id="GO:0005975">
    <property type="term" value="P:carbohydrate metabolic process"/>
    <property type="evidence" value="ECO:0007669"/>
    <property type="project" value="TreeGrafter"/>
</dbReference>
<reference evidence="4 5" key="1">
    <citation type="submission" date="2018-06" db="EMBL/GenBank/DDBJ databases">
        <title>Genomic Encyclopedia of Archaeal and Bacterial Type Strains, Phase II (KMG-II): from individual species to whole genera.</title>
        <authorList>
            <person name="Goeker M."/>
        </authorList>
    </citation>
    <scope>NUCLEOTIDE SEQUENCE [LARGE SCALE GENOMIC DNA]</scope>
    <source>
        <strain evidence="4 5">DSM 29821</strain>
    </source>
</reference>
<dbReference type="GO" id="GO:0001681">
    <property type="term" value="F:sialate O-acetylesterase activity"/>
    <property type="evidence" value="ECO:0007669"/>
    <property type="project" value="InterPro"/>
</dbReference>
<dbReference type="Pfam" id="PF03629">
    <property type="entry name" value="SASA"/>
    <property type="match status" value="2"/>
</dbReference>
<feature type="signal peptide" evidence="2">
    <location>
        <begin position="1"/>
        <end position="26"/>
    </location>
</feature>
<dbReference type="PANTHER" id="PTHR22901">
    <property type="entry name" value="SIALATE O-ACETYLESTERASE"/>
    <property type="match status" value="1"/>
</dbReference>
<feature type="domain" description="Sialate O-acetylesterase" evidence="3">
    <location>
        <begin position="279"/>
        <end position="379"/>
    </location>
</feature>
<dbReference type="OrthoDB" id="9816001at2"/>
<feature type="chain" id="PRO_5016392992" evidence="2">
    <location>
        <begin position="27"/>
        <end position="501"/>
    </location>
</feature>
<accession>A0A327VVX4</accession>
<gene>
    <name evidence="4" type="ORF">CLV59_105259</name>
</gene>
<evidence type="ECO:0000256" key="2">
    <source>
        <dbReference type="SAM" id="SignalP"/>
    </source>
</evidence>
<dbReference type="SUPFAM" id="SSF52266">
    <property type="entry name" value="SGNH hydrolase"/>
    <property type="match status" value="1"/>
</dbReference>
<dbReference type="Proteomes" id="UP000249819">
    <property type="component" value="Unassembled WGS sequence"/>
</dbReference>
<dbReference type="RefSeq" id="WP_111593164.1">
    <property type="nucleotide sequence ID" value="NZ_QLMA01000005.1"/>
</dbReference>
<dbReference type="InterPro" id="IPR039329">
    <property type="entry name" value="SIAE"/>
</dbReference>
<dbReference type="InterPro" id="IPR005181">
    <property type="entry name" value="SASA"/>
</dbReference>
<protein>
    <submittedName>
        <fullName evidence="4">Sialate O-acetylesterase</fullName>
    </submittedName>
</protein>
<dbReference type="EMBL" id="QLMA01000005">
    <property type="protein sequence ID" value="RAJ80151.1"/>
    <property type="molecule type" value="Genomic_DNA"/>
</dbReference>
<evidence type="ECO:0000313" key="5">
    <source>
        <dbReference type="Proteomes" id="UP000249819"/>
    </source>
</evidence>
<sequence length="501" mass="55100">MLLKRFAGISLMLVLPALLPAYTAMAVVKPANLFTSHAVLQRNTILPVWGTAAEGKMITVSIAGQQASAKVTNGQWMVKLKPLQPGGPFTMTISGDSTITLTDILIGDVWLCGGQSNMDKEVGPHRNQPNVDNYLEELANANHPQIRLFKVPAKEGAITPQEEVNTHWTICDSTNVRSFTAAGYFFGRDLQPEIKVPVGLIHSCWGGTPAEFWLDKKVMATYPELQSLVTEYEAAMKEYPEKAAVLQQAIQSAAAAGQRDTISIKALSQLNLIKRNCGGLYNAMIYPLRNFPITGVIWYQGESNSDRAKQYQTLFPALIKNWRDTWKINLPFLFVQIAPYKTKGPDLREAQLLTWKKVPNTFMAVITDGVDSTFNLHPGNKQLVGARLALAARAMVYQEKIEYSGPLYQSVRFKGNQAILSFTHTGSGLMAKNGPLTGFTIAGKDGVFVPAKATIKGNQLEVTADAVKAPAAVRFGWNDIPHDNFYNREGLPASPFRTDVE</sequence>
<evidence type="ECO:0000259" key="3">
    <source>
        <dbReference type="Pfam" id="PF03629"/>
    </source>
</evidence>
<organism evidence="4 5">
    <name type="scientific">Chitinophaga dinghuensis</name>
    <dbReference type="NCBI Taxonomy" id="1539050"/>
    <lineage>
        <taxon>Bacteria</taxon>
        <taxon>Pseudomonadati</taxon>
        <taxon>Bacteroidota</taxon>
        <taxon>Chitinophagia</taxon>
        <taxon>Chitinophagales</taxon>
        <taxon>Chitinophagaceae</taxon>
        <taxon>Chitinophaga</taxon>
    </lineage>
</organism>
<feature type="domain" description="Sialate O-acetylesterase" evidence="3">
    <location>
        <begin position="108"/>
        <end position="246"/>
    </location>
</feature>
<proteinExistence type="predicted"/>
<keyword evidence="5" id="KW-1185">Reference proteome</keyword>
<dbReference type="InterPro" id="IPR036514">
    <property type="entry name" value="SGNH_hydro_sf"/>
</dbReference>
<dbReference type="PANTHER" id="PTHR22901:SF0">
    <property type="entry name" value="SIALATE O-ACETYLESTERASE"/>
    <property type="match status" value="1"/>
</dbReference>
<dbReference type="Gene3D" id="3.40.50.1110">
    <property type="entry name" value="SGNH hydrolase"/>
    <property type="match status" value="1"/>
</dbReference>
<evidence type="ECO:0000313" key="4">
    <source>
        <dbReference type="EMBL" id="RAJ80151.1"/>
    </source>
</evidence>
<keyword evidence="1" id="KW-0378">Hydrolase</keyword>
<name>A0A327VVX4_9BACT</name>
<comment type="caution">
    <text evidence="4">The sequence shown here is derived from an EMBL/GenBank/DDBJ whole genome shotgun (WGS) entry which is preliminary data.</text>
</comment>
<keyword evidence="2" id="KW-0732">Signal</keyword>